<accession>U6K6Q6</accession>
<evidence type="ECO:0000313" key="4">
    <source>
        <dbReference type="Proteomes" id="UP000030744"/>
    </source>
</evidence>
<dbReference type="GeneID" id="25379171"/>
<evidence type="ECO:0000313" key="3">
    <source>
        <dbReference type="EMBL" id="CDJ32511.1"/>
    </source>
</evidence>
<name>U6K6Q6_9EIME</name>
<gene>
    <name evidence="3" type="ORF">EMH_0044570</name>
</gene>
<dbReference type="EMBL" id="HG684243">
    <property type="protein sequence ID" value="CDJ32511.1"/>
    <property type="molecule type" value="Genomic_DNA"/>
</dbReference>
<reference evidence="3" key="1">
    <citation type="submission" date="2013-10" db="EMBL/GenBank/DDBJ databases">
        <title>Genomic analysis of the causative agents of coccidiosis in chickens.</title>
        <authorList>
            <person name="Reid A.J."/>
            <person name="Blake D."/>
            <person name="Billington K."/>
            <person name="Browne H."/>
            <person name="Dunn M."/>
            <person name="Hung S."/>
            <person name="Kawahara F."/>
            <person name="Miranda-Saavedra D."/>
            <person name="Mourier T."/>
            <person name="Nagra H."/>
            <person name="Otto T.D."/>
            <person name="Rawlings N."/>
            <person name="Sanchez A."/>
            <person name="Sanders M."/>
            <person name="Subramaniam C."/>
            <person name="Tay Y."/>
            <person name="Dear P."/>
            <person name="Doerig C."/>
            <person name="Gruber A."/>
            <person name="Parkinson J."/>
            <person name="Shirley M."/>
            <person name="Wan K.L."/>
            <person name="Berriman M."/>
            <person name="Tomley F."/>
            <person name="Pain A."/>
        </authorList>
    </citation>
    <scope>NUCLEOTIDE SEQUENCE [LARGE SCALE GENOMIC DNA]</scope>
    <source>
        <strain evidence="3">Houghton</strain>
    </source>
</reference>
<organism evidence="3 4">
    <name type="scientific">Eimeria mitis</name>
    <dbReference type="NCBI Taxonomy" id="44415"/>
    <lineage>
        <taxon>Eukaryota</taxon>
        <taxon>Sar</taxon>
        <taxon>Alveolata</taxon>
        <taxon>Apicomplexa</taxon>
        <taxon>Conoidasida</taxon>
        <taxon>Coccidia</taxon>
        <taxon>Eucoccidiorida</taxon>
        <taxon>Eimeriorina</taxon>
        <taxon>Eimeriidae</taxon>
        <taxon>Eimeria</taxon>
    </lineage>
</organism>
<dbReference type="AlphaFoldDB" id="U6K6Q6"/>
<proteinExistence type="predicted"/>
<reference evidence="3" key="2">
    <citation type="submission" date="2013-10" db="EMBL/GenBank/DDBJ databases">
        <authorList>
            <person name="Aslett M."/>
        </authorList>
    </citation>
    <scope>NUCLEOTIDE SEQUENCE [LARGE SCALE GENOMIC DNA]</scope>
    <source>
        <strain evidence="3">Houghton</strain>
    </source>
</reference>
<feature type="compositionally biased region" description="Basic and acidic residues" evidence="1">
    <location>
        <begin position="7"/>
        <end position="20"/>
    </location>
</feature>
<dbReference type="RefSeq" id="XP_013355076.1">
    <property type="nucleotide sequence ID" value="XM_013499622.1"/>
</dbReference>
<dbReference type="Proteomes" id="UP000030744">
    <property type="component" value="Unassembled WGS sequence"/>
</dbReference>
<keyword evidence="2" id="KW-1133">Transmembrane helix</keyword>
<dbReference type="OrthoDB" id="347609at2759"/>
<feature type="transmembrane region" description="Helical" evidence="2">
    <location>
        <begin position="71"/>
        <end position="88"/>
    </location>
</feature>
<evidence type="ECO:0000256" key="2">
    <source>
        <dbReference type="SAM" id="Phobius"/>
    </source>
</evidence>
<feature type="region of interest" description="Disordered" evidence="1">
    <location>
        <begin position="1"/>
        <end position="25"/>
    </location>
</feature>
<dbReference type="VEuPathDB" id="ToxoDB:EMH_0044570"/>
<keyword evidence="2" id="KW-0472">Membrane</keyword>
<sequence length="512" mass="56407">MQPAIAFERRGSEENDEAMKSPHTNFGDEVIEVLPDLSSSPSPVQATRTASVPAEKRSYFRAQSRKRSHSVFLNLTIPLLAVLLFWSICTAASSKRRAAGAREHSARVTRRRLSDRVEGIDEEEHSIVEGCLSLEAELGIFRAEAGAPSSGDRSRRIAELVAFFSDAAAEYESKQQVQQALGEGPSFGGFPAATQTGTVRHLIGGQANVPSGSGGQALQPSVHLLNYSGDYAPGVAPGLTPDAWVSGYAGTVNEQSVVEKRDSSWIAGTPLQGEELSLAVSLASAYRPLRDGKEQPHWLSNFASHPFLRLPVVEAGVVPQDFDPSEIFASTKKSASSTPYLLELRRLFAQKALNQKDVDEVVVIVRELANYLWLKANESIRQVRPTFASAALGCIFWELDSLVSAVELLGEHLKLHLWWDKLVEAIDTEYSLPYPSHFARRTTVFNTKLANRLLAALRTYKTGNRPPLGEVLDLKLELLLSPLSPPLFQDARWDPFRDDHFSFVRHESLPTI</sequence>
<keyword evidence="4" id="KW-1185">Reference proteome</keyword>
<keyword evidence="2" id="KW-0812">Transmembrane</keyword>
<evidence type="ECO:0008006" key="5">
    <source>
        <dbReference type="Google" id="ProtNLM"/>
    </source>
</evidence>
<evidence type="ECO:0000256" key="1">
    <source>
        <dbReference type="SAM" id="MobiDB-lite"/>
    </source>
</evidence>
<protein>
    <recommendedName>
        <fullName evidence="5">Transmembrane protein</fullName>
    </recommendedName>
</protein>